<gene>
    <name evidence="2" type="ORF">EVAR_45681_1</name>
</gene>
<dbReference type="InterPro" id="IPR036034">
    <property type="entry name" value="PDZ_sf"/>
</dbReference>
<proteinExistence type="predicted"/>
<sequence>MADERLVVLNRSDNLGFGFSLLGEAGLPHIIYEIEENSPAARSGQHIVPGEEIWIYCYDPKTKQQSTIWFYRDEPKPTKVAREQSASNRMIATLFNKTGYMATVALENC</sequence>
<dbReference type="EMBL" id="BGZK01000871">
    <property type="protein sequence ID" value="GBP63521.1"/>
    <property type="molecule type" value="Genomic_DNA"/>
</dbReference>
<dbReference type="SUPFAM" id="SSF50156">
    <property type="entry name" value="PDZ domain-like"/>
    <property type="match status" value="1"/>
</dbReference>
<keyword evidence="3" id="KW-1185">Reference proteome</keyword>
<dbReference type="Proteomes" id="UP000299102">
    <property type="component" value="Unassembled WGS sequence"/>
</dbReference>
<dbReference type="PROSITE" id="PS50106">
    <property type="entry name" value="PDZ"/>
    <property type="match status" value="1"/>
</dbReference>
<dbReference type="OrthoDB" id="2157641at2759"/>
<protein>
    <recommendedName>
        <fullName evidence="1">PDZ domain-containing protein</fullName>
    </recommendedName>
</protein>
<dbReference type="STRING" id="151549.A0A4C1XHU7"/>
<comment type="caution">
    <text evidence="2">The sequence shown here is derived from an EMBL/GenBank/DDBJ whole genome shotgun (WGS) entry which is preliminary data.</text>
</comment>
<dbReference type="Gene3D" id="2.30.42.10">
    <property type="match status" value="1"/>
</dbReference>
<accession>A0A4C1XHU7</accession>
<feature type="domain" description="PDZ" evidence="1">
    <location>
        <begin position="6"/>
        <end position="53"/>
    </location>
</feature>
<evidence type="ECO:0000313" key="2">
    <source>
        <dbReference type="EMBL" id="GBP63521.1"/>
    </source>
</evidence>
<reference evidence="2 3" key="1">
    <citation type="journal article" date="2019" name="Commun. Biol.">
        <title>The bagworm genome reveals a unique fibroin gene that provides high tensile strength.</title>
        <authorList>
            <person name="Kono N."/>
            <person name="Nakamura H."/>
            <person name="Ohtoshi R."/>
            <person name="Tomita M."/>
            <person name="Numata K."/>
            <person name="Arakawa K."/>
        </authorList>
    </citation>
    <scope>NUCLEOTIDE SEQUENCE [LARGE SCALE GENOMIC DNA]</scope>
</reference>
<name>A0A4C1XHU7_EUMVA</name>
<evidence type="ECO:0000259" key="1">
    <source>
        <dbReference type="PROSITE" id="PS50106"/>
    </source>
</evidence>
<dbReference type="InterPro" id="IPR001478">
    <property type="entry name" value="PDZ"/>
</dbReference>
<evidence type="ECO:0000313" key="3">
    <source>
        <dbReference type="Proteomes" id="UP000299102"/>
    </source>
</evidence>
<dbReference type="AlphaFoldDB" id="A0A4C1XHU7"/>
<organism evidence="2 3">
    <name type="scientific">Eumeta variegata</name>
    <name type="common">Bagworm moth</name>
    <name type="synonym">Eumeta japonica</name>
    <dbReference type="NCBI Taxonomy" id="151549"/>
    <lineage>
        <taxon>Eukaryota</taxon>
        <taxon>Metazoa</taxon>
        <taxon>Ecdysozoa</taxon>
        <taxon>Arthropoda</taxon>
        <taxon>Hexapoda</taxon>
        <taxon>Insecta</taxon>
        <taxon>Pterygota</taxon>
        <taxon>Neoptera</taxon>
        <taxon>Endopterygota</taxon>
        <taxon>Lepidoptera</taxon>
        <taxon>Glossata</taxon>
        <taxon>Ditrysia</taxon>
        <taxon>Tineoidea</taxon>
        <taxon>Psychidae</taxon>
        <taxon>Oiketicinae</taxon>
        <taxon>Eumeta</taxon>
    </lineage>
</organism>